<dbReference type="GO" id="GO:0008168">
    <property type="term" value="F:methyltransferase activity"/>
    <property type="evidence" value="ECO:0007669"/>
    <property type="project" value="UniProtKB-KW"/>
</dbReference>
<dbReference type="Proteomes" id="UP001202031">
    <property type="component" value="Unassembled WGS sequence"/>
</dbReference>
<sequence length="264" mass="30627">MDWNADLYENKHDFVAEYGRDLLSNVPENPGQAILDLGCGTGTLTHALLEKSTSVVGLDASPEMIGKARQLYPGMDFRVLDACLMPWNNWFDVIFSNAAFHWIPDHGALLKAVSRALKPQGKLICEFGAHRNILRIREAFRPSLERMNLPYKTRFYFPTVEEYRSMLEQAGLRPEVVMDFDRPTPLKDGPYGLRNWARQFFWADLKCLHEKRRVRIFEEMEKALRDELWDGTQWVADYRRIRVIASKQAEGPHRGKGARTCRIR</sequence>
<accession>A0ABT0R6Y4</accession>
<evidence type="ECO:0000313" key="2">
    <source>
        <dbReference type="EMBL" id="MCL6656283.1"/>
    </source>
</evidence>
<dbReference type="PANTHER" id="PTHR43861:SF1">
    <property type="entry name" value="TRANS-ACONITATE 2-METHYLTRANSFERASE"/>
    <property type="match status" value="1"/>
</dbReference>
<dbReference type="RefSeq" id="WP_102728405.1">
    <property type="nucleotide sequence ID" value="NZ_CP072027.1"/>
</dbReference>
<dbReference type="SUPFAM" id="SSF53335">
    <property type="entry name" value="S-adenosyl-L-methionine-dependent methyltransferases"/>
    <property type="match status" value="1"/>
</dbReference>
<evidence type="ECO:0000259" key="1">
    <source>
        <dbReference type="Pfam" id="PF08241"/>
    </source>
</evidence>
<organism evidence="2 3">
    <name type="scientific">Akkermansia massiliensis</name>
    <dbReference type="NCBI Taxonomy" id="2927224"/>
    <lineage>
        <taxon>Bacteria</taxon>
        <taxon>Pseudomonadati</taxon>
        <taxon>Verrucomicrobiota</taxon>
        <taxon>Verrucomicrobiia</taxon>
        <taxon>Verrucomicrobiales</taxon>
        <taxon>Akkermansiaceae</taxon>
        <taxon>Akkermansia</taxon>
    </lineage>
</organism>
<dbReference type="Pfam" id="PF08241">
    <property type="entry name" value="Methyltransf_11"/>
    <property type="match status" value="1"/>
</dbReference>
<gene>
    <name evidence="2" type="ORF">M8N44_03000</name>
</gene>
<reference evidence="2 3" key="1">
    <citation type="submission" date="2022-03" db="EMBL/GenBank/DDBJ databases">
        <title>Taxonomic description of new species and reclassification of some bacterial strains.</title>
        <authorList>
            <person name="Ndongo S."/>
        </authorList>
    </citation>
    <scope>NUCLEOTIDE SEQUENCE [LARGE SCALE GENOMIC DNA]</scope>
    <source>
        <strain evidence="2 3">Marseille-P6666</strain>
    </source>
</reference>
<proteinExistence type="predicted"/>
<name>A0ABT0R6Y4_9BACT</name>
<dbReference type="EMBL" id="JAMGSI010000001">
    <property type="protein sequence ID" value="MCL6656283.1"/>
    <property type="molecule type" value="Genomic_DNA"/>
</dbReference>
<comment type="caution">
    <text evidence="2">The sequence shown here is derived from an EMBL/GenBank/DDBJ whole genome shotgun (WGS) entry which is preliminary data.</text>
</comment>
<dbReference type="GO" id="GO:0032259">
    <property type="term" value="P:methylation"/>
    <property type="evidence" value="ECO:0007669"/>
    <property type="project" value="UniProtKB-KW"/>
</dbReference>
<keyword evidence="2" id="KW-0489">Methyltransferase</keyword>
<dbReference type="CDD" id="cd02440">
    <property type="entry name" value="AdoMet_MTases"/>
    <property type="match status" value="1"/>
</dbReference>
<keyword evidence="2" id="KW-0808">Transferase</keyword>
<keyword evidence="3" id="KW-1185">Reference proteome</keyword>
<protein>
    <submittedName>
        <fullName evidence="2">Methyltransferase domain-containing protein</fullName>
    </submittedName>
</protein>
<dbReference type="InterPro" id="IPR013216">
    <property type="entry name" value="Methyltransf_11"/>
</dbReference>
<dbReference type="InterPro" id="IPR029063">
    <property type="entry name" value="SAM-dependent_MTases_sf"/>
</dbReference>
<dbReference type="Gene3D" id="3.40.50.150">
    <property type="entry name" value="Vaccinia Virus protein VP39"/>
    <property type="match status" value="1"/>
</dbReference>
<dbReference type="GeneID" id="84022807"/>
<dbReference type="PANTHER" id="PTHR43861">
    <property type="entry name" value="TRANS-ACONITATE 2-METHYLTRANSFERASE-RELATED"/>
    <property type="match status" value="1"/>
</dbReference>
<evidence type="ECO:0000313" key="3">
    <source>
        <dbReference type="Proteomes" id="UP001202031"/>
    </source>
</evidence>
<feature type="domain" description="Methyltransferase type 11" evidence="1">
    <location>
        <begin position="35"/>
        <end position="125"/>
    </location>
</feature>